<evidence type="ECO:0000313" key="2">
    <source>
        <dbReference type="Proteomes" id="UP000076858"/>
    </source>
</evidence>
<sequence>MEKRLYVAWNNFAKHELSCPKRCQWLDVFLCLALKHQEFRFS</sequence>
<organism evidence="1 2">
    <name type="scientific">Daphnia magna</name>
    <dbReference type="NCBI Taxonomy" id="35525"/>
    <lineage>
        <taxon>Eukaryota</taxon>
        <taxon>Metazoa</taxon>
        <taxon>Ecdysozoa</taxon>
        <taxon>Arthropoda</taxon>
        <taxon>Crustacea</taxon>
        <taxon>Branchiopoda</taxon>
        <taxon>Diplostraca</taxon>
        <taxon>Cladocera</taxon>
        <taxon>Anomopoda</taxon>
        <taxon>Daphniidae</taxon>
        <taxon>Daphnia</taxon>
    </lineage>
</organism>
<name>A0A164IZT4_9CRUS</name>
<keyword evidence="2" id="KW-1185">Reference proteome</keyword>
<feature type="non-terminal residue" evidence="1">
    <location>
        <position position="42"/>
    </location>
</feature>
<dbReference type="EMBL" id="LRGB01006092">
    <property type="protein sequence ID" value="KZS01805.1"/>
    <property type="molecule type" value="Genomic_DNA"/>
</dbReference>
<accession>A0A164IZT4</accession>
<protein>
    <submittedName>
        <fullName evidence="1">Lysosomal trafficking regulator</fullName>
    </submittedName>
</protein>
<dbReference type="AlphaFoldDB" id="A0A164IZT4"/>
<dbReference type="OrthoDB" id="26681at2759"/>
<reference evidence="1 2" key="1">
    <citation type="submission" date="2016-03" db="EMBL/GenBank/DDBJ databases">
        <title>EvidentialGene: Evidence-directed Construction of Genes on Genomes.</title>
        <authorList>
            <person name="Gilbert D.G."/>
            <person name="Choi J.-H."/>
            <person name="Mockaitis K."/>
            <person name="Colbourne J."/>
            <person name="Pfrender M."/>
        </authorList>
    </citation>
    <scope>NUCLEOTIDE SEQUENCE [LARGE SCALE GENOMIC DNA]</scope>
    <source>
        <strain evidence="1 2">Xinb3</strain>
        <tissue evidence="1">Complete organism</tissue>
    </source>
</reference>
<proteinExistence type="predicted"/>
<comment type="caution">
    <text evidence="1">The sequence shown here is derived from an EMBL/GenBank/DDBJ whole genome shotgun (WGS) entry which is preliminary data.</text>
</comment>
<gene>
    <name evidence="1" type="ORF">APZ42_001426</name>
</gene>
<dbReference type="Proteomes" id="UP000076858">
    <property type="component" value="Unassembled WGS sequence"/>
</dbReference>
<evidence type="ECO:0000313" key="1">
    <source>
        <dbReference type="EMBL" id="KZS01805.1"/>
    </source>
</evidence>